<proteinExistence type="predicted"/>
<dbReference type="EMBL" id="KV441506">
    <property type="protein sequence ID" value="OAG13798.1"/>
    <property type="molecule type" value="Genomic_DNA"/>
</dbReference>
<sequence>MSCQSVTCHSQPHSSCPAPGPEYSASRASADLAVKSYCISLQAPRDVTGTGGCNLLRMSASVTLSFLSTV</sequence>
<protein>
    <submittedName>
        <fullName evidence="2">Uncharacterized protein</fullName>
    </submittedName>
</protein>
<dbReference type="GeneID" id="29118001"/>
<dbReference type="RefSeq" id="XP_018379219.1">
    <property type="nucleotide sequence ID" value="XM_018532407.1"/>
</dbReference>
<evidence type="ECO:0000256" key="1">
    <source>
        <dbReference type="SAM" id="MobiDB-lite"/>
    </source>
</evidence>
<dbReference type="Proteomes" id="UP000077248">
    <property type="component" value="Unassembled WGS sequence"/>
</dbReference>
<keyword evidence="3" id="KW-1185">Reference proteome</keyword>
<dbReference type="KEGG" id="aalt:CC77DRAFT_597948"/>
<dbReference type="VEuPathDB" id="FungiDB:CC77DRAFT_597948"/>
<accession>A0A177D2Y2</accession>
<evidence type="ECO:0000313" key="2">
    <source>
        <dbReference type="EMBL" id="OAG13798.1"/>
    </source>
</evidence>
<organism evidence="2 3">
    <name type="scientific">Alternaria alternata</name>
    <name type="common">Alternaria rot fungus</name>
    <name type="synonym">Torula alternata</name>
    <dbReference type="NCBI Taxonomy" id="5599"/>
    <lineage>
        <taxon>Eukaryota</taxon>
        <taxon>Fungi</taxon>
        <taxon>Dikarya</taxon>
        <taxon>Ascomycota</taxon>
        <taxon>Pezizomycotina</taxon>
        <taxon>Dothideomycetes</taxon>
        <taxon>Pleosporomycetidae</taxon>
        <taxon>Pleosporales</taxon>
        <taxon>Pleosporineae</taxon>
        <taxon>Pleosporaceae</taxon>
        <taxon>Alternaria</taxon>
        <taxon>Alternaria sect. Alternaria</taxon>
        <taxon>Alternaria alternata complex</taxon>
    </lineage>
</organism>
<gene>
    <name evidence="2" type="ORF">CC77DRAFT_597948</name>
</gene>
<feature type="region of interest" description="Disordered" evidence="1">
    <location>
        <begin position="1"/>
        <end position="24"/>
    </location>
</feature>
<evidence type="ECO:0000313" key="3">
    <source>
        <dbReference type="Proteomes" id="UP000077248"/>
    </source>
</evidence>
<dbReference type="AlphaFoldDB" id="A0A177D2Y2"/>
<reference evidence="2 3" key="1">
    <citation type="submission" date="2016-05" db="EMBL/GenBank/DDBJ databases">
        <title>Comparative analysis of secretome profiles of manganese(II)-oxidizing ascomycete fungi.</title>
        <authorList>
            <consortium name="DOE Joint Genome Institute"/>
            <person name="Zeiner C.A."/>
            <person name="Purvine S.O."/>
            <person name="Zink E.M."/>
            <person name="Wu S."/>
            <person name="Pasa-Tolic L."/>
            <person name="Chaput D.L."/>
            <person name="Haridas S."/>
            <person name="Grigoriev I.V."/>
            <person name="Santelli C.M."/>
            <person name="Hansel C.M."/>
        </authorList>
    </citation>
    <scope>NUCLEOTIDE SEQUENCE [LARGE SCALE GENOMIC DNA]</scope>
    <source>
        <strain evidence="2 3">SRC1lrK2f</strain>
    </source>
</reference>
<name>A0A177D2Y2_ALTAL</name>
<feature type="compositionally biased region" description="Polar residues" evidence="1">
    <location>
        <begin position="1"/>
        <end position="14"/>
    </location>
</feature>